<comment type="caution">
    <text evidence="1">The sequence shown here is derived from an EMBL/GenBank/DDBJ whole genome shotgun (WGS) entry which is preliminary data.</text>
</comment>
<evidence type="ECO:0000313" key="1">
    <source>
        <dbReference type="EMBL" id="HIZ18769.1"/>
    </source>
</evidence>
<evidence type="ECO:0000313" key="2">
    <source>
        <dbReference type="Proteomes" id="UP000824029"/>
    </source>
</evidence>
<dbReference type="AlphaFoldDB" id="A0A9D2DL81"/>
<dbReference type="Proteomes" id="UP000824029">
    <property type="component" value="Unassembled WGS sequence"/>
</dbReference>
<reference evidence="1" key="2">
    <citation type="submission" date="2021-04" db="EMBL/GenBank/DDBJ databases">
        <authorList>
            <person name="Gilroy R."/>
        </authorList>
    </citation>
    <scope>NUCLEOTIDE SEQUENCE</scope>
    <source>
        <strain evidence="1">ChiHecolR3B27-1887</strain>
    </source>
</reference>
<organism evidence="1 2">
    <name type="scientific">Candidatus Olsenella stercoravium</name>
    <dbReference type="NCBI Taxonomy" id="2838713"/>
    <lineage>
        <taxon>Bacteria</taxon>
        <taxon>Bacillati</taxon>
        <taxon>Actinomycetota</taxon>
        <taxon>Coriobacteriia</taxon>
        <taxon>Coriobacteriales</taxon>
        <taxon>Atopobiaceae</taxon>
        <taxon>Olsenella</taxon>
    </lineage>
</organism>
<sequence>MGKDYVTMTTAALQHRNCFLMGKLGRARRGKLQAPPEKVEAWRREFDEVTEELFRRARKE</sequence>
<reference evidence="1" key="1">
    <citation type="journal article" date="2021" name="PeerJ">
        <title>Extensive microbial diversity within the chicken gut microbiome revealed by metagenomics and culture.</title>
        <authorList>
            <person name="Gilroy R."/>
            <person name="Ravi A."/>
            <person name="Getino M."/>
            <person name="Pursley I."/>
            <person name="Horton D.L."/>
            <person name="Alikhan N.F."/>
            <person name="Baker D."/>
            <person name="Gharbi K."/>
            <person name="Hall N."/>
            <person name="Watson M."/>
            <person name="Adriaenssens E.M."/>
            <person name="Foster-Nyarko E."/>
            <person name="Jarju S."/>
            <person name="Secka A."/>
            <person name="Antonio M."/>
            <person name="Oren A."/>
            <person name="Chaudhuri R.R."/>
            <person name="La Ragione R."/>
            <person name="Hildebrand F."/>
            <person name="Pallen M.J."/>
        </authorList>
    </citation>
    <scope>NUCLEOTIDE SEQUENCE</scope>
    <source>
        <strain evidence="1">ChiHecolR3B27-1887</strain>
    </source>
</reference>
<accession>A0A9D2DL81</accession>
<proteinExistence type="predicted"/>
<dbReference type="EMBL" id="DXBZ01000129">
    <property type="protein sequence ID" value="HIZ18769.1"/>
    <property type="molecule type" value="Genomic_DNA"/>
</dbReference>
<gene>
    <name evidence="1" type="ORF">IAA22_06650</name>
</gene>
<name>A0A9D2DL81_9ACTN</name>
<protein>
    <submittedName>
        <fullName evidence="1">Uncharacterized protein</fullName>
    </submittedName>
</protein>